<proteinExistence type="predicted"/>
<accession>K0RII7</accession>
<keyword evidence="6" id="KW-1185">Reference proteome</keyword>
<gene>
    <name evidence="5" type="ORF">THAOC_27584</name>
</gene>
<feature type="compositionally biased region" description="Basic residues" evidence="3">
    <location>
        <begin position="281"/>
        <end position="292"/>
    </location>
</feature>
<feature type="compositionally biased region" description="Acidic residues" evidence="3">
    <location>
        <begin position="330"/>
        <end position="339"/>
    </location>
</feature>
<evidence type="ECO:0000256" key="1">
    <source>
        <dbReference type="ARBA" id="ARBA00004123"/>
    </source>
</evidence>
<dbReference type="InterPro" id="IPR010402">
    <property type="entry name" value="CCT_domain"/>
</dbReference>
<feature type="compositionally biased region" description="Basic and acidic residues" evidence="3">
    <location>
        <begin position="696"/>
        <end position="718"/>
    </location>
</feature>
<dbReference type="InterPro" id="IPR052453">
    <property type="entry name" value="CONSTANS-like_ZF"/>
</dbReference>
<protein>
    <recommendedName>
        <fullName evidence="4">CCT domain-containing protein</fullName>
    </recommendedName>
</protein>
<dbReference type="Pfam" id="PF06203">
    <property type="entry name" value="CCT"/>
    <property type="match status" value="1"/>
</dbReference>
<evidence type="ECO:0000256" key="3">
    <source>
        <dbReference type="SAM" id="MobiDB-lite"/>
    </source>
</evidence>
<evidence type="ECO:0000259" key="4">
    <source>
        <dbReference type="PROSITE" id="PS51017"/>
    </source>
</evidence>
<dbReference type="Proteomes" id="UP000266841">
    <property type="component" value="Unassembled WGS sequence"/>
</dbReference>
<feature type="compositionally biased region" description="Basic and acidic residues" evidence="3">
    <location>
        <begin position="498"/>
        <end position="513"/>
    </location>
</feature>
<organism evidence="5 6">
    <name type="scientific">Thalassiosira oceanica</name>
    <name type="common">Marine diatom</name>
    <dbReference type="NCBI Taxonomy" id="159749"/>
    <lineage>
        <taxon>Eukaryota</taxon>
        <taxon>Sar</taxon>
        <taxon>Stramenopiles</taxon>
        <taxon>Ochrophyta</taxon>
        <taxon>Bacillariophyta</taxon>
        <taxon>Coscinodiscophyceae</taxon>
        <taxon>Thalassiosirophycidae</taxon>
        <taxon>Thalassiosirales</taxon>
        <taxon>Thalassiosiraceae</taxon>
        <taxon>Thalassiosira</taxon>
    </lineage>
</organism>
<evidence type="ECO:0000313" key="5">
    <source>
        <dbReference type="EMBL" id="EJK53050.1"/>
    </source>
</evidence>
<dbReference type="eggNOG" id="ENOG502S94C">
    <property type="taxonomic scope" value="Eukaryota"/>
</dbReference>
<name>K0RII7_THAOC</name>
<feature type="compositionally biased region" description="Acidic residues" evidence="3">
    <location>
        <begin position="477"/>
        <end position="487"/>
    </location>
</feature>
<feature type="compositionally biased region" description="Basic and acidic residues" evidence="3">
    <location>
        <begin position="638"/>
        <end position="660"/>
    </location>
</feature>
<keyword evidence="2" id="KW-0539">Nucleus</keyword>
<feature type="region of interest" description="Disordered" evidence="3">
    <location>
        <begin position="185"/>
        <end position="347"/>
    </location>
</feature>
<feature type="region of interest" description="Disordered" evidence="3">
    <location>
        <begin position="125"/>
        <end position="161"/>
    </location>
</feature>
<dbReference type="EMBL" id="AGNL01038619">
    <property type="protein sequence ID" value="EJK53050.1"/>
    <property type="molecule type" value="Genomic_DNA"/>
</dbReference>
<comment type="caution">
    <text evidence="5">The sequence shown here is derived from an EMBL/GenBank/DDBJ whole genome shotgun (WGS) entry which is preliminary data.</text>
</comment>
<feature type="region of interest" description="Disordered" evidence="3">
    <location>
        <begin position="638"/>
        <end position="662"/>
    </location>
</feature>
<sequence>MAMTGESSGMNVTVSASGDPLNKTGATSFNVGPAGGHGGALGALAALADASSRRSSLPVSAGEDENQKPAIISGGTNSPSFPAADEMPPPAPRTRKTATLLEPMHPSTSAPLQNAPRFTFLSESETHGFHSQPPMGRIRVGTGGGRLGRLRSASNPEGMEKWDSYRRNDRLHFVLPSSIIEEELAEVSDKLRSIRSSSSSTSRNDGAEPIGGSTTAPIAIQAHPQQPSTMKCASDEASRESQLRRSKRAPKPKVFGTSPSSVTEHLVEEGGPLAAAVTKSSAKKNNRPRSNSKTKSVVKASNRASTGGKKKRMMAVNLARAGIVPKSEDSPNEDEEEVDESKLEPEELLRRARARLLEDMGTSIADSQSDRPGDEIALPHSLAKYKEMYNKNGRIGIYTPSERAAIIQKFNEKRRRRVWNKKIRYNCRKSLADKRMRVKGRFVKRAEQTEQTVAAAPAAAPSSSAAAAGGTTGSDVSPDEDMPDVNDAEAGFEPTEDMPYKRPRSEAPTEPEPRNLGLHVRAIRLEVAPEPREGPRPVRDRVLLVPRHLGVRPPPPDPAPSALRPRRLEDRVPPEPVPPRGHECPLRLAPEQDDVATRPVRVRDDRPGDGAPVVEPVEHPVETLVSDPVQEVLDVRTREAAEGTEGERRVLRHDGPPDRLRGRRALLPGDLLGTALDLRQVERDVVDDEGGPPVPLRREHPPHLRELVGVAGDERDPPRPAPPADCRPAVAGPQSVRQLVEPRVRVLRPPPPHAHARVPASQSACLLHPDARREVRR</sequence>
<feature type="region of interest" description="Disordered" evidence="3">
    <location>
        <begin position="1"/>
        <end position="29"/>
    </location>
</feature>
<feature type="compositionally biased region" description="Low complexity" evidence="3">
    <location>
        <begin position="454"/>
        <end position="468"/>
    </location>
</feature>
<comment type="subcellular location">
    <subcellularLocation>
        <location evidence="1">Nucleus</location>
    </subcellularLocation>
</comment>
<feature type="region of interest" description="Disordered" evidence="3">
    <location>
        <begin position="548"/>
        <end position="622"/>
    </location>
</feature>
<evidence type="ECO:0000313" key="6">
    <source>
        <dbReference type="Proteomes" id="UP000266841"/>
    </source>
</evidence>
<feature type="region of interest" description="Disordered" evidence="3">
    <location>
        <begin position="48"/>
        <end position="95"/>
    </location>
</feature>
<dbReference type="AlphaFoldDB" id="K0RII7"/>
<dbReference type="GO" id="GO:0005634">
    <property type="term" value="C:nucleus"/>
    <property type="evidence" value="ECO:0007669"/>
    <property type="project" value="UniProtKB-SubCell"/>
</dbReference>
<dbReference type="PANTHER" id="PTHR31874:SF1">
    <property type="entry name" value="ZINC FINGER PROTEIN CONSTANS-LIKE 6"/>
    <property type="match status" value="1"/>
</dbReference>
<feature type="compositionally biased region" description="Polar residues" evidence="3">
    <location>
        <begin position="1"/>
        <end position="16"/>
    </location>
</feature>
<feature type="region of interest" description="Disordered" evidence="3">
    <location>
        <begin position="448"/>
        <end position="518"/>
    </location>
</feature>
<feature type="domain" description="CCT" evidence="4">
    <location>
        <begin position="403"/>
        <end position="445"/>
    </location>
</feature>
<feature type="compositionally biased region" description="Low complexity" evidence="3">
    <location>
        <begin position="194"/>
        <end position="203"/>
    </location>
</feature>
<evidence type="ECO:0000256" key="2">
    <source>
        <dbReference type="ARBA" id="ARBA00023242"/>
    </source>
</evidence>
<feature type="region of interest" description="Disordered" evidence="3">
    <location>
        <begin position="683"/>
        <end position="777"/>
    </location>
</feature>
<dbReference type="PROSITE" id="PS51017">
    <property type="entry name" value="CCT"/>
    <property type="match status" value="1"/>
</dbReference>
<dbReference type="PANTHER" id="PTHR31874">
    <property type="entry name" value="CCT MOTIF FAMILY PROTEIN, EXPRESSED"/>
    <property type="match status" value="1"/>
</dbReference>
<dbReference type="OrthoDB" id="153872at2759"/>
<feature type="compositionally biased region" description="Basic and acidic residues" evidence="3">
    <location>
        <begin position="233"/>
        <end position="243"/>
    </location>
</feature>
<reference evidence="5 6" key="1">
    <citation type="journal article" date="2012" name="Genome Biol.">
        <title>Genome and low-iron response of an oceanic diatom adapted to chronic iron limitation.</title>
        <authorList>
            <person name="Lommer M."/>
            <person name="Specht M."/>
            <person name="Roy A.S."/>
            <person name="Kraemer L."/>
            <person name="Andreson R."/>
            <person name="Gutowska M.A."/>
            <person name="Wolf J."/>
            <person name="Bergner S.V."/>
            <person name="Schilhabel M.B."/>
            <person name="Klostermeier U.C."/>
            <person name="Beiko R.G."/>
            <person name="Rosenstiel P."/>
            <person name="Hippler M."/>
            <person name="Laroche J."/>
        </authorList>
    </citation>
    <scope>NUCLEOTIDE SEQUENCE [LARGE SCALE GENOMIC DNA]</scope>
    <source>
        <strain evidence="5 6">CCMP1005</strain>
    </source>
</reference>